<dbReference type="AlphaFoldDB" id="A0ABD5XGV7"/>
<reference evidence="2 3" key="1">
    <citation type="journal article" date="2019" name="Int. J. Syst. Evol. Microbiol.">
        <title>The Global Catalogue of Microorganisms (GCM) 10K type strain sequencing project: providing services to taxonomists for standard genome sequencing and annotation.</title>
        <authorList>
            <consortium name="The Broad Institute Genomics Platform"/>
            <consortium name="The Broad Institute Genome Sequencing Center for Infectious Disease"/>
            <person name="Wu L."/>
            <person name="Ma J."/>
        </authorList>
    </citation>
    <scope>NUCLEOTIDE SEQUENCE [LARGE SCALE GENOMIC DNA]</scope>
    <source>
        <strain evidence="2 3">DSM 26526</strain>
    </source>
</reference>
<dbReference type="SUPFAM" id="SSF53335">
    <property type="entry name" value="S-adenosyl-L-methionine-dependent methyltransferases"/>
    <property type="match status" value="1"/>
</dbReference>
<dbReference type="CDD" id="cd02440">
    <property type="entry name" value="AdoMet_MTases"/>
    <property type="match status" value="1"/>
</dbReference>
<dbReference type="Pfam" id="PF08241">
    <property type="entry name" value="Methyltransf_11"/>
    <property type="match status" value="1"/>
</dbReference>
<evidence type="ECO:0000259" key="1">
    <source>
        <dbReference type="Pfam" id="PF08241"/>
    </source>
</evidence>
<dbReference type="GO" id="GO:0032259">
    <property type="term" value="P:methylation"/>
    <property type="evidence" value="ECO:0007669"/>
    <property type="project" value="UniProtKB-KW"/>
</dbReference>
<dbReference type="PANTHER" id="PTHR45036:SF1">
    <property type="entry name" value="METHYLTRANSFERASE LIKE 7A"/>
    <property type="match status" value="1"/>
</dbReference>
<dbReference type="EC" id="2.1.1.-" evidence="2"/>
<dbReference type="GO" id="GO:0008168">
    <property type="term" value="F:methyltransferase activity"/>
    <property type="evidence" value="ECO:0007669"/>
    <property type="project" value="UniProtKB-KW"/>
</dbReference>
<name>A0ABD5XGV7_9EURY</name>
<keyword evidence="2" id="KW-0489">Methyltransferase</keyword>
<dbReference type="RefSeq" id="WP_390245797.1">
    <property type="nucleotide sequence ID" value="NZ_JBHTAB010000008.1"/>
</dbReference>
<keyword evidence="2" id="KW-0808">Transferase</keyword>
<keyword evidence="3" id="KW-1185">Reference proteome</keyword>
<organism evidence="2 3">
    <name type="scientific">Haloferax chudinovii</name>
    <dbReference type="NCBI Taxonomy" id="1109010"/>
    <lineage>
        <taxon>Archaea</taxon>
        <taxon>Methanobacteriati</taxon>
        <taxon>Methanobacteriota</taxon>
        <taxon>Stenosarchaea group</taxon>
        <taxon>Halobacteria</taxon>
        <taxon>Halobacteriales</taxon>
        <taxon>Haloferacaceae</taxon>
        <taxon>Haloferax</taxon>
    </lineage>
</organism>
<sequence>MTKPTDSPSHRLFAAIYDPVTKPAERTLLREHREYLTEDLHGALLDIGAGTGAMFPYFKRAQTRDTELVVHAVEPDPHMCRRAVQKARDVGLDVEIRSEGAQTLPYDDDSFDVVVGSLVFCTIPDVDAALKEVARVLKPGGELRFLEHVHADGWLGSVQDAVNPVWRRGAAGCHLNRDTRATFESDDRFEVREIDELALGIPPVKPFIRGKLVARNRSQNPWRDVLSEAPEQLGSVLR</sequence>
<dbReference type="EMBL" id="JBHTAB010000008">
    <property type="protein sequence ID" value="MFC7130500.1"/>
    <property type="molecule type" value="Genomic_DNA"/>
</dbReference>
<proteinExistence type="predicted"/>
<evidence type="ECO:0000313" key="2">
    <source>
        <dbReference type="EMBL" id="MFC7130500.1"/>
    </source>
</evidence>
<dbReference type="InterPro" id="IPR052356">
    <property type="entry name" value="Thiol_S-MT"/>
</dbReference>
<comment type="caution">
    <text evidence="2">The sequence shown here is derived from an EMBL/GenBank/DDBJ whole genome shotgun (WGS) entry which is preliminary data.</text>
</comment>
<dbReference type="PANTHER" id="PTHR45036">
    <property type="entry name" value="METHYLTRANSFERASE LIKE 7B"/>
    <property type="match status" value="1"/>
</dbReference>
<gene>
    <name evidence="2" type="ORF">ACFQI8_13995</name>
</gene>
<dbReference type="InterPro" id="IPR029063">
    <property type="entry name" value="SAM-dependent_MTases_sf"/>
</dbReference>
<accession>A0ABD5XGV7</accession>
<dbReference type="InterPro" id="IPR013216">
    <property type="entry name" value="Methyltransf_11"/>
</dbReference>
<feature type="domain" description="Methyltransferase type 11" evidence="1">
    <location>
        <begin position="45"/>
        <end position="144"/>
    </location>
</feature>
<evidence type="ECO:0000313" key="3">
    <source>
        <dbReference type="Proteomes" id="UP001596460"/>
    </source>
</evidence>
<dbReference type="Gene3D" id="3.40.50.150">
    <property type="entry name" value="Vaccinia Virus protein VP39"/>
    <property type="match status" value="1"/>
</dbReference>
<dbReference type="Proteomes" id="UP001596460">
    <property type="component" value="Unassembled WGS sequence"/>
</dbReference>
<protein>
    <submittedName>
        <fullName evidence="2">Class I SAM-dependent methyltransferase</fullName>
        <ecNumber evidence="2">2.1.1.-</ecNumber>
    </submittedName>
</protein>